<dbReference type="STRING" id="686796.SAMN04488104_101920"/>
<accession>A0A1G6SW61</accession>
<dbReference type="OrthoDB" id="672705at2"/>
<feature type="chain" id="PRO_5011432040" evidence="1">
    <location>
        <begin position="21"/>
        <end position="190"/>
    </location>
</feature>
<organism evidence="3 4">
    <name type="scientific">Algoriphagus faecimaris</name>
    <dbReference type="NCBI Taxonomy" id="686796"/>
    <lineage>
        <taxon>Bacteria</taxon>
        <taxon>Pseudomonadati</taxon>
        <taxon>Bacteroidota</taxon>
        <taxon>Cytophagia</taxon>
        <taxon>Cytophagales</taxon>
        <taxon>Cyclobacteriaceae</taxon>
        <taxon>Algoriphagus</taxon>
    </lineage>
</organism>
<gene>
    <name evidence="3" type="ORF">SAMN04488104_101920</name>
</gene>
<dbReference type="AlphaFoldDB" id="A0A1G6SW61"/>
<dbReference type="EMBL" id="FNAC01000019">
    <property type="protein sequence ID" value="SDD21038.1"/>
    <property type="molecule type" value="Genomic_DNA"/>
</dbReference>
<feature type="signal peptide" evidence="1">
    <location>
        <begin position="1"/>
        <end position="20"/>
    </location>
</feature>
<dbReference type="InterPro" id="IPR025665">
    <property type="entry name" value="Beta-barrel_OMP_2"/>
</dbReference>
<keyword evidence="1" id="KW-0732">Signal</keyword>
<evidence type="ECO:0000313" key="3">
    <source>
        <dbReference type="EMBL" id="SDD21038.1"/>
    </source>
</evidence>
<protein>
    <submittedName>
        <fullName evidence="3">Outer membrane protein beta-barrel domain-containing protein</fullName>
    </submittedName>
</protein>
<proteinExistence type="predicted"/>
<dbReference type="RefSeq" id="WP_087939594.1">
    <property type="nucleotide sequence ID" value="NZ_FNAC01000019.1"/>
</dbReference>
<sequence length="190" mass="20782">MRKSILFLSALFLMSGSLLAQAIKPTIGLNFTDVKSADDILEGNSSWQVGLSVEFGEKMYVEPGIFFMSRSYAFGGSSSPNLSLGDPEFKGIRIPVSLGAYLIGDESSTFAWRGFVGPSAFLYTDTGDFNKEDLNSPAWGVFAGTGLNIWILFVDLSYEWSVNDISPAFAQIDFGRTNGFFTQAGFRLKL</sequence>
<name>A0A1G6SW61_9BACT</name>
<dbReference type="Proteomes" id="UP000199060">
    <property type="component" value="Unassembled WGS sequence"/>
</dbReference>
<feature type="domain" description="Outer membrane protein beta-barrel" evidence="2">
    <location>
        <begin position="23"/>
        <end position="165"/>
    </location>
</feature>
<reference evidence="4" key="1">
    <citation type="submission" date="2016-10" db="EMBL/GenBank/DDBJ databases">
        <authorList>
            <person name="Varghese N."/>
            <person name="Submissions S."/>
        </authorList>
    </citation>
    <scope>NUCLEOTIDE SEQUENCE [LARGE SCALE GENOMIC DNA]</scope>
    <source>
        <strain evidence="4">DSM 23095</strain>
    </source>
</reference>
<evidence type="ECO:0000313" key="4">
    <source>
        <dbReference type="Proteomes" id="UP000199060"/>
    </source>
</evidence>
<keyword evidence="4" id="KW-1185">Reference proteome</keyword>
<dbReference type="Pfam" id="PF13568">
    <property type="entry name" value="OMP_b-brl_2"/>
    <property type="match status" value="1"/>
</dbReference>
<evidence type="ECO:0000256" key="1">
    <source>
        <dbReference type="SAM" id="SignalP"/>
    </source>
</evidence>
<evidence type="ECO:0000259" key="2">
    <source>
        <dbReference type="Pfam" id="PF13568"/>
    </source>
</evidence>